<proteinExistence type="predicted"/>
<organism evidence="1 2">
    <name type="scientific">Eumeta variegata</name>
    <name type="common">Bagworm moth</name>
    <name type="synonym">Eumeta japonica</name>
    <dbReference type="NCBI Taxonomy" id="151549"/>
    <lineage>
        <taxon>Eukaryota</taxon>
        <taxon>Metazoa</taxon>
        <taxon>Ecdysozoa</taxon>
        <taxon>Arthropoda</taxon>
        <taxon>Hexapoda</taxon>
        <taxon>Insecta</taxon>
        <taxon>Pterygota</taxon>
        <taxon>Neoptera</taxon>
        <taxon>Endopterygota</taxon>
        <taxon>Lepidoptera</taxon>
        <taxon>Glossata</taxon>
        <taxon>Ditrysia</taxon>
        <taxon>Tineoidea</taxon>
        <taxon>Psychidae</taxon>
        <taxon>Oiketicinae</taxon>
        <taxon>Eumeta</taxon>
    </lineage>
</organism>
<dbReference type="Proteomes" id="UP000299102">
    <property type="component" value="Unassembled WGS sequence"/>
</dbReference>
<sequence length="132" mass="14317">MGSHNRRQRKPLIEAQRVSAVFDTTGPSLGRCPKAVALGDSTYDDAGPAGAQSDRYSSSTPGSALHITCTYLWGCRRPSSAMRASAPSAQRRLCARYGFLNFVADVTSSSRVIARFFFFADCGETQKKNTTI</sequence>
<accession>A0A4C1S917</accession>
<keyword evidence="2" id="KW-1185">Reference proteome</keyword>
<gene>
    <name evidence="1" type="ORF">EVAR_189_1</name>
</gene>
<dbReference type="AlphaFoldDB" id="A0A4C1S917"/>
<dbReference type="EMBL" id="BGZK01000001">
    <property type="protein sequence ID" value="GBO98663.1"/>
    <property type="molecule type" value="Genomic_DNA"/>
</dbReference>
<evidence type="ECO:0000313" key="1">
    <source>
        <dbReference type="EMBL" id="GBO98663.1"/>
    </source>
</evidence>
<comment type="caution">
    <text evidence="1">The sequence shown here is derived from an EMBL/GenBank/DDBJ whole genome shotgun (WGS) entry which is preliminary data.</text>
</comment>
<protein>
    <submittedName>
        <fullName evidence="1">Uncharacterized protein</fullName>
    </submittedName>
</protein>
<evidence type="ECO:0000313" key="2">
    <source>
        <dbReference type="Proteomes" id="UP000299102"/>
    </source>
</evidence>
<reference evidence="1 2" key="1">
    <citation type="journal article" date="2019" name="Commun. Biol.">
        <title>The bagworm genome reveals a unique fibroin gene that provides high tensile strength.</title>
        <authorList>
            <person name="Kono N."/>
            <person name="Nakamura H."/>
            <person name="Ohtoshi R."/>
            <person name="Tomita M."/>
            <person name="Numata K."/>
            <person name="Arakawa K."/>
        </authorList>
    </citation>
    <scope>NUCLEOTIDE SEQUENCE [LARGE SCALE GENOMIC DNA]</scope>
</reference>
<name>A0A4C1S917_EUMVA</name>